<feature type="domain" description="Enolase N-terminal" evidence="1">
    <location>
        <begin position="3"/>
        <end position="49"/>
    </location>
</feature>
<evidence type="ECO:0000259" key="1">
    <source>
        <dbReference type="Pfam" id="PF03952"/>
    </source>
</evidence>
<proteinExistence type="predicted"/>
<reference evidence="2" key="3">
    <citation type="submission" date="2025-09" db="UniProtKB">
        <authorList>
            <consortium name="Ensembl"/>
        </authorList>
    </citation>
    <scope>IDENTIFICATION</scope>
</reference>
<dbReference type="Proteomes" id="UP000472265">
    <property type="component" value="Chromosome 22"/>
</dbReference>
<dbReference type="Ensembl" id="ENSSAUT00010007835.1">
    <property type="protein sequence ID" value="ENSSAUP00010007313.1"/>
    <property type="gene ID" value="ENSSAUG00010003653.1"/>
</dbReference>
<dbReference type="SUPFAM" id="SSF54826">
    <property type="entry name" value="Enolase N-terminal domain-like"/>
    <property type="match status" value="1"/>
</dbReference>
<protein>
    <recommendedName>
        <fullName evidence="1">Enolase N-terminal domain-containing protein</fullName>
    </recommendedName>
</protein>
<dbReference type="InParanoid" id="A0A671TZK0"/>
<dbReference type="Pfam" id="PF03952">
    <property type="entry name" value="Enolase_N"/>
    <property type="match status" value="1"/>
</dbReference>
<dbReference type="InterPro" id="IPR020811">
    <property type="entry name" value="Enolase_N"/>
</dbReference>
<name>A0A671TZK0_SPAAU</name>
<accession>A0A671TZK0</accession>
<reference evidence="2" key="2">
    <citation type="submission" date="2025-08" db="UniProtKB">
        <authorList>
            <consortium name="Ensembl"/>
        </authorList>
    </citation>
    <scope>IDENTIFICATION</scope>
</reference>
<dbReference type="InterPro" id="IPR029017">
    <property type="entry name" value="Enolase-like_N"/>
</dbReference>
<organism evidence="2 3">
    <name type="scientific">Sparus aurata</name>
    <name type="common">Gilthead sea bream</name>
    <dbReference type="NCBI Taxonomy" id="8175"/>
    <lineage>
        <taxon>Eukaryota</taxon>
        <taxon>Metazoa</taxon>
        <taxon>Chordata</taxon>
        <taxon>Craniata</taxon>
        <taxon>Vertebrata</taxon>
        <taxon>Euteleostomi</taxon>
        <taxon>Actinopterygii</taxon>
        <taxon>Neopterygii</taxon>
        <taxon>Teleostei</taxon>
        <taxon>Neoteleostei</taxon>
        <taxon>Acanthomorphata</taxon>
        <taxon>Eupercaria</taxon>
        <taxon>Spariformes</taxon>
        <taxon>Sparidae</taxon>
        <taxon>Sparus</taxon>
    </lineage>
</organism>
<dbReference type="Gene3D" id="3.30.390.10">
    <property type="entry name" value="Enolase-like, N-terminal domain"/>
    <property type="match status" value="1"/>
</dbReference>
<dbReference type="AlphaFoldDB" id="A0A671TZK0"/>
<evidence type="ECO:0000313" key="3">
    <source>
        <dbReference type="Proteomes" id="UP000472265"/>
    </source>
</evidence>
<keyword evidence="3" id="KW-1185">Reference proteome</keyword>
<reference evidence="2" key="1">
    <citation type="submission" date="2021-04" db="EMBL/GenBank/DDBJ databases">
        <authorList>
            <consortium name="Wellcome Sanger Institute Data Sharing"/>
        </authorList>
    </citation>
    <scope>NUCLEOTIDE SEQUENCE [LARGE SCALE GENOMIC DNA]</scope>
</reference>
<evidence type="ECO:0000313" key="2">
    <source>
        <dbReference type="Ensembl" id="ENSSAUP00010007313.1"/>
    </source>
</evidence>
<sequence>MLIVDSHGNPTVEVDFYTDKDLFRTAVPSNASTGIYEELGDTSCFAGKTSKFHWISKWKLENTSKQ</sequence>